<dbReference type="EMBL" id="AVOT02041028">
    <property type="protein sequence ID" value="MBW0536302.1"/>
    <property type="molecule type" value="Genomic_DNA"/>
</dbReference>
<dbReference type="AlphaFoldDB" id="A0A9Q3FDL3"/>
<sequence>MAIEHQRGPIFHKRYGVDSWPQLGSRLELPQHPQRRVNLCGCDRWNLGQDWLRWAQLWFGTHLALGACGLPPLAHAWQTVAYRLCTVEAVGGLNGPKRLISPGTP</sequence>
<comment type="caution">
    <text evidence="1">The sequence shown here is derived from an EMBL/GenBank/DDBJ whole genome shotgun (WGS) entry which is preliminary data.</text>
</comment>
<name>A0A9Q3FDL3_9BASI</name>
<gene>
    <name evidence="1" type="ORF">O181_076017</name>
</gene>
<keyword evidence="2" id="KW-1185">Reference proteome</keyword>
<accession>A0A9Q3FDL3</accession>
<reference evidence="1" key="1">
    <citation type="submission" date="2021-03" db="EMBL/GenBank/DDBJ databases">
        <title>Draft genome sequence of rust myrtle Austropuccinia psidii MF-1, a brazilian biotype.</title>
        <authorList>
            <person name="Quecine M.C."/>
            <person name="Pachon D.M.R."/>
            <person name="Bonatelli M.L."/>
            <person name="Correr F.H."/>
            <person name="Franceschini L.M."/>
            <person name="Leite T.F."/>
            <person name="Margarido G.R.A."/>
            <person name="Almeida C.A."/>
            <person name="Ferrarezi J.A."/>
            <person name="Labate C.A."/>
        </authorList>
    </citation>
    <scope>NUCLEOTIDE SEQUENCE</scope>
    <source>
        <strain evidence="1">MF-1</strain>
    </source>
</reference>
<proteinExistence type="predicted"/>
<evidence type="ECO:0000313" key="2">
    <source>
        <dbReference type="Proteomes" id="UP000765509"/>
    </source>
</evidence>
<organism evidence="1 2">
    <name type="scientific">Austropuccinia psidii MF-1</name>
    <dbReference type="NCBI Taxonomy" id="1389203"/>
    <lineage>
        <taxon>Eukaryota</taxon>
        <taxon>Fungi</taxon>
        <taxon>Dikarya</taxon>
        <taxon>Basidiomycota</taxon>
        <taxon>Pucciniomycotina</taxon>
        <taxon>Pucciniomycetes</taxon>
        <taxon>Pucciniales</taxon>
        <taxon>Sphaerophragmiaceae</taxon>
        <taxon>Austropuccinia</taxon>
    </lineage>
</organism>
<evidence type="ECO:0000313" key="1">
    <source>
        <dbReference type="EMBL" id="MBW0536302.1"/>
    </source>
</evidence>
<protein>
    <submittedName>
        <fullName evidence="1">Uncharacterized protein</fullName>
    </submittedName>
</protein>
<dbReference type="Proteomes" id="UP000765509">
    <property type="component" value="Unassembled WGS sequence"/>
</dbReference>